<dbReference type="EMBL" id="FZNO01000001">
    <property type="protein sequence ID" value="SNR25148.1"/>
    <property type="molecule type" value="Genomic_DNA"/>
</dbReference>
<protein>
    <submittedName>
        <fullName evidence="1">Copper(I)-binding protein</fullName>
    </submittedName>
</protein>
<name>A0A238USY3_9ACTN</name>
<evidence type="ECO:0000313" key="2">
    <source>
        <dbReference type="Proteomes" id="UP000198403"/>
    </source>
</evidence>
<dbReference type="InterPro" id="IPR007410">
    <property type="entry name" value="LpqE-like"/>
</dbReference>
<sequence length="181" mass="18864">MRQARSVQRSRRRAVLGSVLITAAVVLTGCGDDEQPVRVGGPGVEASVGDMELRNIRLDNPPPGGYEVGSAALLGVAMVNTGDEEDQLVGVSGPDFTAVLVDENPATSNPAVTIPADQTVFTDGPEGPVLVLAGIDETLLSSEALPVTFTFERAGEVTVDAPVSAPLRLTLDRFLREQAAD</sequence>
<dbReference type="Gene3D" id="2.60.40.1890">
    <property type="entry name" value="PCu(A)C copper chaperone"/>
    <property type="match status" value="1"/>
</dbReference>
<gene>
    <name evidence="1" type="ORF">SAMN06272737_101326</name>
</gene>
<dbReference type="PROSITE" id="PS51257">
    <property type="entry name" value="PROKAR_LIPOPROTEIN"/>
    <property type="match status" value="1"/>
</dbReference>
<dbReference type="Proteomes" id="UP000198403">
    <property type="component" value="Unassembled WGS sequence"/>
</dbReference>
<dbReference type="Pfam" id="PF04314">
    <property type="entry name" value="PCuAC"/>
    <property type="match status" value="1"/>
</dbReference>
<accession>A0A238USY3</accession>
<organism evidence="1 2">
    <name type="scientific">Blastococcus mobilis</name>
    <dbReference type="NCBI Taxonomy" id="1938746"/>
    <lineage>
        <taxon>Bacteria</taxon>
        <taxon>Bacillati</taxon>
        <taxon>Actinomycetota</taxon>
        <taxon>Actinomycetes</taxon>
        <taxon>Geodermatophilales</taxon>
        <taxon>Geodermatophilaceae</taxon>
        <taxon>Blastococcus</taxon>
    </lineage>
</organism>
<dbReference type="AlphaFoldDB" id="A0A238USY3"/>
<dbReference type="InterPro" id="IPR036182">
    <property type="entry name" value="PCuAC_sf"/>
</dbReference>
<dbReference type="OrthoDB" id="5188566at2"/>
<evidence type="ECO:0000313" key="1">
    <source>
        <dbReference type="EMBL" id="SNR25148.1"/>
    </source>
</evidence>
<dbReference type="SUPFAM" id="SSF110087">
    <property type="entry name" value="DR1885-like metal-binding protein"/>
    <property type="match status" value="1"/>
</dbReference>
<proteinExistence type="predicted"/>
<keyword evidence="2" id="KW-1185">Reference proteome</keyword>
<reference evidence="1 2" key="1">
    <citation type="submission" date="2017-06" db="EMBL/GenBank/DDBJ databases">
        <authorList>
            <person name="Kim H.J."/>
            <person name="Triplett B.A."/>
        </authorList>
    </citation>
    <scope>NUCLEOTIDE SEQUENCE [LARGE SCALE GENOMIC DNA]</scope>
    <source>
        <strain evidence="1 2">DSM 44272</strain>
    </source>
</reference>